<sequence length="38" mass="4548">MRKKDLYKIAQNLKIFGRSNMLKQELIEDIIKNNVENV</sequence>
<gene>
    <name evidence="2" type="ORF">LCGC14_3048660</name>
</gene>
<evidence type="ECO:0000313" key="2">
    <source>
        <dbReference type="EMBL" id="KKK58014.1"/>
    </source>
</evidence>
<dbReference type="InterPro" id="IPR011112">
    <property type="entry name" value="Rho-like_N"/>
</dbReference>
<dbReference type="Pfam" id="PF07498">
    <property type="entry name" value="Rho_N"/>
    <property type="match status" value="1"/>
</dbReference>
<dbReference type="GO" id="GO:0006353">
    <property type="term" value="P:DNA-templated transcription termination"/>
    <property type="evidence" value="ECO:0007669"/>
    <property type="project" value="InterPro"/>
</dbReference>
<organism evidence="2">
    <name type="scientific">marine sediment metagenome</name>
    <dbReference type="NCBI Taxonomy" id="412755"/>
    <lineage>
        <taxon>unclassified sequences</taxon>
        <taxon>metagenomes</taxon>
        <taxon>ecological metagenomes</taxon>
    </lineage>
</organism>
<proteinExistence type="predicted"/>
<reference evidence="2" key="1">
    <citation type="journal article" date="2015" name="Nature">
        <title>Complex archaea that bridge the gap between prokaryotes and eukaryotes.</title>
        <authorList>
            <person name="Spang A."/>
            <person name="Saw J.H."/>
            <person name="Jorgensen S.L."/>
            <person name="Zaremba-Niedzwiedzka K."/>
            <person name="Martijn J."/>
            <person name="Lind A.E."/>
            <person name="van Eijk R."/>
            <person name="Schleper C."/>
            <person name="Guy L."/>
            <person name="Ettema T.J."/>
        </authorList>
    </citation>
    <scope>NUCLEOTIDE SEQUENCE</scope>
</reference>
<dbReference type="AlphaFoldDB" id="A0A0F8YVB3"/>
<evidence type="ECO:0000259" key="1">
    <source>
        <dbReference type="Pfam" id="PF07498"/>
    </source>
</evidence>
<feature type="domain" description="Rho termination factor-like N-terminal" evidence="1">
    <location>
        <begin position="4"/>
        <end position="37"/>
    </location>
</feature>
<dbReference type="EMBL" id="LAZR01064188">
    <property type="protein sequence ID" value="KKK58014.1"/>
    <property type="molecule type" value="Genomic_DNA"/>
</dbReference>
<dbReference type="InterPro" id="IPR036269">
    <property type="entry name" value="Rho_N_sf"/>
</dbReference>
<dbReference type="Gene3D" id="1.10.720.10">
    <property type="match status" value="1"/>
</dbReference>
<accession>A0A0F8YVB3</accession>
<name>A0A0F8YVB3_9ZZZZ</name>
<dbReference type="SUPFAM" id="SSF68912">
    <property type="entry name" value="Rho N-terminal domain-like"/>
    <property type="match status" value="1"/>
</dbReference>
<comment type="caution">
    <text evidence="2">The sequence shown here is derived from an EMBL/GenBank/DDBJ whole genome shotgun (WGS) entry which is preliminary data.</text>
</comment>
<protein>
    <recommendedName>
        <fullName evidence="1">Rho termination factor-like N-terminal domain-containing protein</fullName>
    </recommendedName>
</protein>